<comment type="caution">
    <text evidence="1">The sequence shown here is derived from an EMBL/GenBank/DDBJ whole genome shotgun (WGS) entry which is preliminary data.</text>
</comment>
<dbReference type="EMBL" id="LYUD01000156">
    <property type="protein sequence ID" value="OAZ61279.1"/>
    <property type="molecule type" value="Genomic_DNA"/>
</dbReference>
<organism evidence="1 2">
    <name type="scientific">Acetobacter pasteurianus</name>
    <name type="common">Acetobacter turbidans</name>
    <dbReference type="NCBI Taxonomy" id="438"/>
    <lineage>
        <taxon>Bacteria</taxon>
        <taxon>Pseudomonadati</taxon>
        <taxon>Pseudomonadota</taxon>
        <taxon>Alphaproteobacteria</taxon>
        <taxon>Acetobacterales</taxon>
        <taxon>Acetobacteraceae</taxon>
        <taxon>Acetobacter</taxon>
    </lineage>
</organism>
<dbReference type="AlphaFoldDB" id="A0A1A0CE92"/>
<proteinExistence type="predicted"/>
<dbReference type="PATRIC" id="fig|438.15.peg.3076"/>
<sequence>MPRYQATLTRNQAGRYQGTVTDQHTGNQIEFPDCSKERKAGRWIVSGKSTTPSLPEWFLEMRSMGDGLFEITATEDRNFLIRFPECEPDEIDGQSGIIGWADDVQLIAARKERAA</sequence>
<reference evidence="1 2" key="1">
    <citation type="submission" date="2016-05" db="EMBL/GenBank/DDBJ databases">
        <title>Genome sequencing of Acetobacter pasteurianus strain SRCM100623.</title>
        <authorList>
            <person name="Song Y.R."/>
        </authorList>
    </citation>
    <scope>NUCLEOTIDE SEQUENCE [LARGE SCALE GENOMIC DNA]</scope>
    <source>
        <strain evidence="1 2">SRCM100623</strain>
    </source>
</reference>
<dbReference type="RefSeq" id="WP_064776457.1">
    <property type="nucleotide sequence ID" value="NZ_LYUD01000156.1"/>
</dbReference>
<evidence type="ECO:0000313" key="2">
    <source>
        <dbReference type="Proteomes" id="UP000093796"/>
    </source>
</evidence>
<evidence type="ECO:0000313" key="1">
    <source>
        <dbReference type="EMBL" id="OAZ61279.1"/>
    </source>
</evidence>
<evidence type="ECO:0008006" key="3">
    <source>
        <dbReference type="Google" id="ProtNLM"/>
    </source>
</evidence>
<gene>
    <name evidence="1" type="ORF">SRCM100623_02782</name>
</gene>
<dbReference type="Proteomes" id="UP000093796">
    <property type="component" value="Unassembled WGS sequence"/>
</dbReference>
<dbReference type="OrthoDB" id="7220719at2"/>
<accession>A0A1A0CE92</accession>
<name>A0A1A0CE92_ACEPA</name>
<protein>
    <recommendedName>
        <fullName evidence="3">DUF736 domain-containing protein</fullName>
    </recommendedName>
</protein>